<evidence type="ECO:0000256" key="1">
    <source>
        <dbReference type="ARBA" id="ARBA00004141"/>
    </source>
</evidence>
<proteinExistence type="inferred from homology"/>
<keyword evidence="3 6" id="KW-0812">Transmembrane</keyword>
<comment type="subcellular location">
    <subcellularLocation>
        <location evidence="1">Membrane</location>
        <topology evidence="1">Multi-pass membrane protein</topology>
    </subcellularLocation>
</comment>
<evidence type="ECO:0000313" key="9">
    <source>
        <dbReference type="Proteomes" id="UP000295244"/>
    </source>
</evidence>
<organism evidence="8 9">
    <name type="scientific">Rubrobacter taiwanensis</name>
    <dbReference type="NCBI Taxonomy" id="185139"/>
    <lineage>
        <taxon>Bacteria</taxon>
        <taxon>Bacillati</taxon>
        <taxon>Actinomycetota</taxon>
        <taxon>Rubrobacteria</taxon>
        <taxon>Rubrobacterales</taxon>
        <taxon>Rubrobacteraceae</taxon>
        <taxon>Rubrobacter</taxon>
    </lineage>
</organism>
<dbReference type="SUPFAM" id="SSF103481">
    <property type="entry name" value="Multidrug resistance efflux transporter EmrE"/>
    <property type="match status" value="2"/>
</dbReference>
<dbReference type="EMBL" id="SKBU01000018">
    <property type="protein sequence ID" value="TCJ16110.1"/>
    <property type="molecule type" value="Genomic_DNA"/>
</dbReference>
<evidence type="ECO:0000256" key="2">
    <source>
        <dbReference type="ARBA" id="ARBA00007362"/>
    </source>
</evidence>
<evidence type="ECO:0000256" key="5">
    <source>
        <dbReference type="ARBA" id="ARBA00023136"/>
    </source>
</evidence>
<comment type="caution">
    <text evidence="8">The sequence shown here is derived from an EMBL/GenBank/DDBJ whole genome shotgun (WGS) entry which is preliminary data.</text>
</comment>
<dbReference type="PANTHER" id="PTHR32322:SF9">
    <property type="entry name" value="AMINO-ACID METABOLITE EFFLUX PUMP-RELATED"/>
    <property type="match status" value="1"/>
</dbReference>
<gene>
    <name evidence="8" type="ORF">E0L93_10545</name>
</gene>
<evidence type="ECO:0000256" key="6">
    <source>
        <dbReference type="SAM" id="Phobius"/>
    </source>
</evidence>
<feature type="domain" description="EamA" evidence="7">
    <location>
        <begin position="162"/>
        <end position="296"/>
    </location>
</feature>
<dbReference type="InterPro" id="IPR037185">
    <property type="entry name" value="EmrE-like"/>
</dbReference>
<feature type="transmembrane region" description="Helical" evidence="6">
    <location>
        <begin position="104"/>
        <end position="124"/>
    </location>
</feature>
<dbReference type="OrthoDB" id="5242975at2"/>
<dbReference type="AlphaFoldDB" id="A0A4R1BG08"/>
<keyword evidence="5 6" id="KW-0472">Membrane</keyword>
<dbReference type="InterPro" id="IPR050638">
    <property type="entry name" value="AA-Vitamin_Transporters"/>
</dbReference>
<feature type="transmembrane region" description="Helical" evidence="6">
    <location>
        <begin position="220"/>
        <end position="242"/>
    </location>
</feature>
<dbReference type="Proteomes" id="UP000295244">
    <property type="component" value="Unassembled WGS sequence"/>
</dbReference>
<evidence type="ECO:0000256" key="4">
    <source>
        <dbReference type="ARBA" id="ARBA00022989"/>
    </source>
</evidence>
<accession>A0A4R1BG08</accession>
<feature type="transmembrane region" description="Helical" evidence="6">
    <location>
        <begin position="158"/>
        <end position="179"/>
    </location>
</feature>
<reference evidence="8 9" key="1">
    <citation type="submission" date="2019-03" db="EMBL/GenBank/DDBJ databases">
        <title>Whole genome sequence of a novel Rubrobacter taiwanensis strain, isolated from Yellowstone National Park.</title>
        <authorList>
            <person name="Freed S."/>
            <person name="Ramaley R.F."/>
            <person name="Kyndt J.A."/>
        </authorList>
    </citation>
    <scope>NUCLEOTIDE SEQUENCE [LARGE SCALE GENOMIC DNA]</scope>
    <source>
        <strain evidence="8 9">Yellowstone</strain>
    </source>
</reference>
<evidence type="ECO:0000256" key="3">
    <source>
        <dbReference type="ARBA" id="ARBA00022692"/>
    </source>
</evidence>
<keyword evidence="9" id="KW-1185">Reference proteome</keyword>
<dbReference type="Pfam" id="PF00892">
    <property type="entry name" value="EamA"/>
    <property type="match status" value="2"/>
</dbReference>
<evidence type="ECO:0000259" key="7">
    <source>
        <dbReference type="Pfam" id="PF00892"/>
    </source>
</evidence>
<protein>
    <submittedName>
        <fullName evidence="8">DMT family transporter</fullName>
    </submittedName>
</protein>
<name>A0A4R1BG08_9ACTN</name>
<dbReference type="RefSeq" id="WP_132691691.1">
    <property type="nucleotide sequence ID" value="NZ_SKBU01000018.1"/>
</dbReference>
<feature type="transmembrane region" description="Helical" evidence="6">
    <location>
        <begin position="254"/>
        <end position="273"/>
    </location>
</feature>
<feature type="domain" description="EamA" evidence="7">
    <location>
        <begin position="7"/>
        <end position="148"/>
    </location>
</feature>
<keyword evidence="4 6" id="KW-1133">Transmembrane helix</keyword>
<feature type="transmembrane region" description="Helical" evidence="6">
    <location>
        <begin position="131"/>
        <end position="152"/>
    </location>
</feature>
<evidence type="ECO:0000313" key="8">
    <source>
        <dbReference type="EMBL" id="TCJ16110.1"/>
    </source>
</evidence>
<comment type="similarity">
    <text evidence="2">Belongs to the EamA transporter family.</text>
</comment>
<dbReference type="PANTHER" id="PTHR32322">
    <property type="entry name" value="INNER MEMBRANE TRANSPORTER"/>
    <property type="match status" value="1"/>
</dbReference>
<dbReference type="GO" id="GO:0016020">
    <property type="term" value="C:membrane"/>
    <property type="evidence" value="ECO:0007669"/>
    <property type="project" value="UniProtKB-SubCell"/>
</dbReference>
<sequence>MRLKDFVLLLALAALWGASFMFIKVAVAEVTPVFLVAARTFLGVCAVLALLPLLSRLFPGQPGFSAKRMYSLWKPLLLLGVVNSALPFFAISWGELWISSSAAAILNSTTPLFAATLVLLLPGLPEDRLGVAGFAGLLIGVAGVAVLVGGGGGGAGGVWALLGHLAVLLGAAAYATGGLYARARLEGVPPLIPAVGQNLAGFLVVLPFALLFGLPDGRPGAVAVAALLGLGIGSTGIAYIIYFRLIANVGATKTLMVTYLVPAMGLLYGALLLGEEVTVPKLAGLALILLGVAGVTGRIPLPKRFRLLQ</sequence>
<feature type="transmembrane region" description="Helical" evidence="6">
    <location>
        <begin position="76"/>
        <end position="98"/>
    </location>
</feature>
<feature type="transmembrane region" description="Helical" evidence="6">
    <location>
        <begin position="279"/>
        <end position="301"/>
    </location>
</feature>
<feature type="transmembrane region" description="Helical" evidence="6">
    <location>
        <begin position="191"/>
        <end position="214"/>
    </location>
</feature>
<dbReference type="InterPro" id="IPR000620">
    <property type="entry name" value="EamA_dom"/>
</dbReference>
<feature type="transmembrane region" description="Helical" evidence="6">
    <location>
        <begin position="38"/>
        <end position="55"/>
    </location>
</feature>